<dbReference type="Proteomes" id="UP000567293">
    <property type="component" value="Unassembled WGS sequence"/>
</dbReference>
<proteinExistence type="predicted"/>
<protein>
    <recommendedName>
        <fullName evidence="3">NADP-dependent oxidoreductase domain-containing protein</fullName>
    </recommendedName>
</protein>
<sequence length="49" mass="5406">MAIPWLSAQGEDIVPIPGTKRGRYLEENMAARHLNLTADDLNNISARVS</sequence>
<reference evidence="1" key="1">
    <citation type="submission" date="2020-06" db="EMBL/GenBank/DDBJ databases">
        <title>Legume-microbial interactions unlock mineral nutrients during tropical forest succession.</title>
        <authorList>
            <person name="Epihov D.Z."/>
        </authorList>
    </citation>
    <scope>NUCLEOTIDE SEQUENCE [LARGE SCALE GENOMIC DNA]</scope>
    <source>
        <strain evidence="1">Pan2503</strain>
    </source>
</reference>
<organism evidence="1 2">
    <name type="scientific">Candidatus Acidiferrum panamense</name>
    <dbReference type="NCBI Taxonomy" id="2741543"/>
    <lineage>
        <taxon>Bacteria</taxon>
        <taxon>Pseudomonadati</taxon>
        <taxon>Acidobacteriota</taxon>
        <taxon>Terriglobia</taxon>
        <taxon>Candidatus Acidiferrales</taxon>
        <taxon>Candidatus Acidiferrum</taxon>
    </lineage>
</organism>
<dbReference type="SUPFAM" id="SSF51430">
    <property type="entry name" value="NAD(P)-linked oxidoreductase"/>
    <property type="match status" value="1"/>
</dbReference>
<evidence type="ECO:0000313" key="2">
    <source>
        <dbReference type="Proteomes" id="UP000567293"/>
    </source>
</evidence>
<accession>A0A7V8NLX8</accession>
<keyword evidence="2" id="KW-1185">Reference proteome</keyword>
<dbReference type="AlphaFoldDB" id="A0A7V8NLX8"/>
<dbReference type="EMBL" id="JACDQQ010000091">
    <property type="protein sequence ID" value="MBA0083532.1"/>
    <property type="molecule type" value="Genomic_DNA"/>
</dbReference>
<gene>
    <name evidence="1" type="ORF">HRJ53_00905</name>
</gene>
<name>A0A7V8NLX8_9BACT</name>
<evidence type="ECO:0000313" key="1">
    <source>
        <dbReference type="EMBL" id="MBA0083532.1"/>
    </source>
</evidence>
<evidence type="ECO:0008006" key="3">
    <source>
        <dbReference type="Google" id="ProtNLM"/>
    </source>
</evidence>
<comment type="caution">
    <text evidence="1">The sequence shown here is derived from an EMBL/GenBank/DDBJ whole genome shotgun (WGS) entry which is preliminary data.</text>
</comment>
<dbReference type="InterPro" id="IPR036812">
    <property type="entry name" value="NAD(P)_OxRdtase_dom_sf"/>
</dbReference>
<dbReference type="Gene3D" id="3.20.20.100">
    <property type="entry name" value="NADP-dependent oxidoreductase domain"/>
    <property type="match status" value="1"/>
</dbReference>